<sequence length="161" mass="17380">MELIAYRVASFGHETVEQVCNTLSNAAQTVVDTASAVTDTVKGGGRKASSGGSENIPFDSMKAVIMSTSADHLLDSLASYLGEATPGQQKRGKDSNEKARQAAVDAILNVPNQKAAQQIVLGAKKWLLESVNFDERKLGREEDWEGRTRGAKSMILSRKRI</sequence>
<reference evidence="1" key="1">
    <citation type="submission" date="2016-04" db="EMBL/GenBank/DDBJ databases">
        <authorList>
            <person name="Nguyen H.D."/>
            <person name="Samba Siva P."/>
            <person name="Cullis J."/>
            <person name="Levesque C.A."/>
            <person name="Hambleton S."/>
        </authorList>
    </citation>
    <scope>NUCLEOTIDE SEQUENCE</scope>
    <source>
        <strain evidence="1">DAOMC 236416</strain>
    </source>
</reference>
<evidence type="ECO:0000313" key="2">
    <source>
        <dbReference type="Proteomes" id="UP000077521"/>
    </source>
</evidence>
<dbReference type="AlphaFoldDB" id="A0A177TAB3"/>
<name>A0A177TAB3_9BASI</name>
<dbReference type="EMBL" id="LWDF02000205">
    <property type="protein sequence ID" value="KAE8254033.1"/>
    <property type="molecule type" value="Genomic_DNA"/>
</dbReference>
<organism evidence="1 2">
    <name type="scientific">Tilletia indica</name>
    <dbReference type="NCBI Taxonomy" id="43049"/>
    <lineage>
        <taxon>Eukaryota</taxon>
        <taxon>Fungi</taxon>
        <taxon>Dikarya</taxon>
        <taxon>Basidiomycota</taxon>
        <taxon>Ustilaginomycotina</taxon>
        <taxon>Exobasidiomycetes</taxon>
        <taxon>Tilletiales</taxon>
        <taxon>Tilletiaceae</taxon>
        <taxon>Tilletia</taxon>
    </lineage>
</organism>
<accession>A0A177TAB3</accession>
<evidence type="ECO:0000313" key="1">
    <source>
        <dbReference type="EMBL" id="KAE8254033.1"/>
    </source>
</evidence>
<comment type="caution">
    <text evidence="1">The sequence shown here is derived from an EMBL/GenBank/DDBJ whole genome shotgun (WGS) entry which is preliminary data.</text>
</comment>
<proteinExistence type="predicted"/>
<keyword evidence="2" id="KW-1185">Reference proteome</keyword>
<gene>
    <name evidence="1" type="ORF">A4X13_0g3568</name>
</gene>
<dbReference type="Proteomes" id="UP000077521">
    <property type="component" value="Unassembled WGS sequence"/>
</dbReference>
<protein>
    <submittedName>
        <fullName evidence="1">Uncharacterized protein</fullName>
    </submittedName>
</protein>
<reference evidence="1" key="2">
    <citation type="journal article" date="2019" name="IMA Fungus">
        <title>Genome sequencing and comparison of five Tilletia species to identify candidate genes for the detection of regulated species infecting wheat.</title>
        <authorList>
            <person name="Nguyen H.D.T."/>
            <person name="Sultana T."/>
            <person name="Kesanakurti P."/>
            <person name="Hambleton S."/>
        </authorList>
    </citation>
    <scope>NUCLEOTIDE SEQUENCE</scope>
    <source>
        <strain evidence="1">DAOMC 236416</strain>
    </source>
</reference>